<feature type="region of interest" description="Disordered" evidence="1">
    <location>
        <begin position="71"/>
        <end position="93"/>
    </location>
</feature>
<evidence type="ECO:0000313" key="3">
    <source>
        <dbReference type="Proteomes" id="UP001310594"/>
    </source>
</evidence>
<dbReference type="AlphaFoldDB" id="A0AAN7WEY4"/>
<proteinExistence type="predicted"/>
<comment type="caution">
    <text evidence="2">The sequence shown here is derived from an EMBL/GenBank/DDBJ whole genome shotgun (WGS) entry which is preliminary data.</text>
</comment>
<dbReference type="Proteomes" id="UP001310594">
    <property type="component" value="Unassembled WGS sequence"/>
</dbReference>
<reference evidence="2" key="1">
    <citation type="submission" date="2023-08" db="EMBL/GenBank/DDBJ databases">
        <title>Black Yeasts Isolated from many extreme environments.</title>
        <authorList>
            <person name="Coleine C."/>
            <person name="Stajich J.E."/>
            <person name="Selbmann L."/>
        </authorList>
    </citation>
    <scope>NUCLEOTIDE SEQUENCE</scope>
    <source>
        <strain evidence="2">CCFEE 5810</strain>
    </source>
</reference>
<evidence type="ECO:0000256" key="1">
    <source>
        <dbReference type="SAM" id="MobiDB-lite"/>
    </source>
</evidence>
<dbReference type="EMBL" id="JAVRQU010000003">
    <property type="protein sequence ID" value="KAK5704983.1"/>
    <property type="molecule type" value="Genomic_DNA"/>
</dbReference>
<name>A0AAN7WEY4_9PEZI</name>
<accession>A0AAN7WEY4</accession>
<sequence>MPCKQPGHIHSWPKSGKLRLNACENICDYCRSASGDLNGFVWTDWTLLFEHVHNVHLHKQEGTHPDVVLYGPDDMPSLPNLNGPGSPATQARRTQLRQALTRAQDERRTAREANTVAGGTVIPATVDTDIVANGKMPFAPHGIPGTRKPRR</sequence>
<protein>
    <submittedName>
        <fullName evidence="2">Uncharacterized protein</fullName>
    </submittedName>
</protein>
<organism evidence="2 3">
    <name type="scientific">Elasticomyces elasticus</name>
    <dbReference type="NCBI Taxonomy" id="574655"/>
    <lineage>
        <taxon>Eukaryota</taxon>
        <taxon>Fungi</taxon>
        <taxon>Dikarya</taxon>
        <taxon>Ascomycota</taxon>
        <taxon>Pezizomycotina</taxon>
        <taxon>Dothideomycetes</taxon>
        <taxon>Dothideomycetidae</taxon>
        <taxon>Mycosphaerellales</taxon>
        <taxon>Teratosphaeriaceae</taxon>
        <taxon>Elasticomyces</taxon>
    </lineage>
</organism>
<gene>
    <name evidence="2" type="ORF">LTR97_002097</name>
</gene>
<evidence type="ECO:0000313" key="2">
    <source>
        <dbReference type="EMBL" id="KAK5704983.1"/>
    </source>
</evidence>